<dbReference type="InterPro" id="IPR050834">
    <property type="entry name" value="Glycosyltransf_2"/>
</dbReference>
<dbReference type="GO" id="GO:0016740">
    <property type="term" value="F:transferase activity"/>
    <property type="evidence" value="ECO:0007669"/>
    <property type="project" value="UniProtKB-KW"/>
</dbReference>
<feature type="transmembrane region" description="Helical" evidence="1">
    <location>
        <begin position="276"/>
        <end position="295"/>
    </location>
</feature>
<sequence length="333" mass="36358">MTECPTVSIIIPVKPGGEVLSLTRLREVDYPADRLEVLVAEGCRPSRQRNRAAVQAAGELLFFLDDDSLVSPLFLRHAVEHFADPRVAVVGGPSLTPLTDSPLQRAIGLALASPFGGGGARNRYRRVGAARPTSERELILCNLAFRRQVFIDQGGLDERLYPNEENELLDRLAAAGWRFIHDPELAVRRSQRPTWRAFCRQFFGYGRGRGEQTRIGGIRSWIDFAPALLLLYLLTTPVLFRPLYLLPAACYLGLVLAAALAATLRARLSGAFPRLCLLFPLLHLCYGAGIIKGVLLPRFARGGAGEPAVLVRAVKAMGGAWPADCAPRTGAAR</sequence>
<keyword evidence="1" id="KW-0472">Membrane</keyword>
<accession>A0ABM8EH48</accession>
<gene>
    <name evidence="3" type="ORF">GURASL_06740</name>
</gene>
<feature type="transmembrane region" description="Helical" evidence="1">
    <location>
        <begin position="246"/>
        <end position="264"/>
    </location>
</feature>
<dbReference type="RefSeq" id="WP_282001773.1">
    <property type="nucleotide sequence ID" value="NZ_AP027151.1"/>
</dbReference>
<feature type="domain" description="Glycosyltransferase 2-like" evidence="2">
    <location>
        <begin position="62"/>
        <end position="260"/>
    </location>
</feature>
<dbReference type="PANTHER" id="PTHR43685">
    <property type="entry name" value="GLYCOSYLTRANSFERASE"/>
    <property type="match status" value="1"/>
</dbReference>
<evidence type="ECO:0000313" key="4">
    <source>
        <dbReference type="Proteomes" id="UP001317705"/>
    </source>
</evidence>
<dbReference type="PANTHER" id="PTHR43685:SF3">
    <property type="entry name" value="SLR2126 PROTEIN"/>
    <property type="match status" value="1"/>
</dbReference>
<keyword evidence="4" id="KW-1185">Reference proteome</keyword>
<dbReference type="InterPro" id="IPR029044">
    <property type="entry name" value="Nucleotide-diphossugar_trans"/>
</dbReference>
<keyword evidence="1" id="KW-1133">Transmembrane helix</keyword>
<evidence type="ECO:0000313" key="3">
    <source>
        <dbReference type="EMBL" id="BDV41751.1"/>
    </source>
</evidence>
<protein>
    <submittedName>
        <fullName evidence="3">Glycosyl transferase family 2</fullName>
    </submittedName>
</protein>
<organism evidence="3 4">
    <name type="scientific">Geotalea uraniireducens</name>
    <dbReference type="NCBI Taxonomy" id="351604"/>
    <lineage>
        <taxon>Bacteria</taxon>
        <taxon>Pseudomonadati</taxon>
        <taxon>Thermodesulfobacteriota</taxon>
        <taxon>Desulfuromonadia</taxon>
        <taxon>Geobacterales</taxon>
        <taxon>Geobacteraceae</taxon>
        <taxon>Geotalea</taxon>
    </lineage>
</organism>
<reference evidence="3 4" key="1">
    <citation type="submission" date="2022-12" db="EMBL/GenBank/DDBJ databases">
        <title>Polyphasic characterization of Geotalea uranireducens NIT-SL11 newly isolated from a complex of sewage sludge and microbially reduced graphene oxide.</title>
        <authorList>
            <person name="Xie L."/>
            <person name="Yoshida N."/>
            <person name="Meng L."/>
        </authorList>
    </citation>
    <scope>NUCLEOTIDE SEQUENCE [LARGE SCALE GENOMIC DNA]</scope>
    <source>
        <strain evidence="3 4">NIT-SL11</strain>
    </source>
</reference>
<evidence type="ECO:0000256" key="1">
    <source>
        <dbReference type="SAM" id="Phobius"/>
    </source>
</evidence>
<dbReference type="Pfam" id="PF13632">
    <property type="entry name" value="Glyco_trans_2_3"/>
    <property type="match status" value="1"/>
</dbReference>
<dbReference type="InterPro" id="IPR001173">
    <property type="entry name" value="Glyco_trans_2-like"/>
</dbReference>
<proteinExistence type="predicted"/>
<evidence type="ECO:0000259" key="2">
    <source>
        <dbReference type="Pfam" id="PF13632"/>
    </source>
</evidence>
<keyword evidence="1" id="KW-0812">Transmembrane</keyword>
<name>A0ABM8EH48_9BACT</name>
<dbReference type="Gene3D" id="3.90.550.10">
    <property type="entry name" value="Spore Coat Polysaccharide Biosynthesis Protein SpsA, Chain A"/>
    <property type="match status" value="1"/>
</dbReference>
<dbReference type="EMBL" id="AP027151">
    <property type="protein sequence ID" value="BDV41751.1"/>
    <property type="molecule type" value="Genomic_DNA"/>
</dbReference>
<keyword evidence="3" id="KW-0808">Transferase</keyword>
<dbReference type="SUPFAM" id="SSF53448">
    <property type="entry name" value="Nucleotide-diphospho-sugar transferases"/>
    <property type="match status" value="1"/>
</dbReference>
<feature type="transmembrane region" description="Helical" evidence="1">
    <location>
        <begin position="221"/>
        <end position="240"/>
    </location>
</feature>
<dbReference type="Proteomes" id="UP001317705">
    <property type="component" value="Chromosome"/>
</dbReference>